<accession>A0A401QSE1</accession>
<gene>
    <name evidence="1" type="ORF">SALB_00996</name>
</gene>
<name>A0A401QSE1_STRNR</name>
<evidence type="ECO:0000313" key="1">
    <source>
        <dbReference type="EMBL" id="GCB88326.1"/>
    </source>
</evidence>
<sequence>MRDKAEVGPGGLLALSDFRPTAHRGATVCNGWRWLAPRKCPTAGQPSALAAARNGTLLLSGCVGSPCCPSVVRLLAGDLGSRFGLHGLAGEEVVVGLRYQLPVT</sequence>
<reference evidence="1 2" key="1">
    <citation type="journal article" date="2019" name="Microbiol. Resour. Announc.">
        <title>Draft Genome Sequence of the Most Traditional epsilon-Poly-l-Lysine Producer, Streptomyces albulus NBRC14147.</title>
        <authorList>
            <person name="Yamanaka K."/>
            <person name="Hamano Y."/>
        </authorList>
    </citation>
    <scope>NUCLEOTIDE SEQUENCE [LARGE SCALE GENOMIC DNA]</scope>
    <source>
        <strain evidence="1 2">NBRC 14147</strain>
    </source>
</reference>
<dbReference type="EMBL" id="BHXC01000006">
    <property type="protein sequence ID" value="GCB88326.1"/>
    <property type="molecule type" value="Genomic_DNA"/>
</dbReference>
<dbReference type="Proteomes" id="UP000288351">
    <property type="component" value="Unassembled WGS sequence"/>
</dbReference>
<comment type="caution">
    <text evidence="1">The sequence shown here is derived from an EMBL/GenBank/DDBJ whole genome shotgun (WGS) entry which is preliminary data.</text>
</comment>
<proteinExistence type="predicted"/>
<protein>
    <submittedName>
        <fullName evidence="1">Uncharacterized protein</fullName>
    </submittedName>
</protein>
<dbReference type="AlphaFoldDB" id="A0A401QSE1"/>
<evidence type="ECO:0000313" key="2">
    <source>
        <dbReference type="Proteomes" id="UP000288351"/>
    </source>
</evidence>
<organism evidence="1 2">
    <name type="scientific">Streptomyces noursei</name>
    <name type="common">Streptomyces albulus</name>
    <dbReference type="NCBI Taxonomy" id="1971"/>
    <lineage>
        <taxon>Bacteria</taxon>
        <taxon>Bacillati</taxon>
        <taxon>Actinomycetota</taxon>
        <taxon>Actinomycetes</taxon>
        <taxon>Kitasatosporales</taxon>
        <taxon>Streptomycetaceae</taxon>
        <taxon>Streptomyces</taxon>
    </lineage>
</organism>